<dbReference type="PANTHER" id="PTHR34219:SF1">
    <property type="entry name" value="PEPSY DOMAIN-CONTAINING PROTEIN"/>
    <property type="match status" value="1"/>
</dbReference>
<keyword evidence="2" id="KW-0472">Membrane</keyword>
<dbReference type="EMBL" id="AEGR01000066">
    <property type="protein sequence ID" value="EGI76416.1"/>
    <property type="molecule type" value="Genomic_DNA"/>
</dbReference>
<sequence>MNAQASPPTPPPVASVSDHGLYRRVWRWHFYAGLLCLPFLLLLAITGALYLYKEPIEARVYAGLLQVETSAAPVLDAEALVAAALGAVPGQAVRYVAPAGPDRSAEVGIRTPQGESVSVYVHPATGQVLGSLRDERKLMEVVKRLHSLVLVGPVANHLIEVVAGWAIVLAVTGVFLWWPRTHGKPALAQAGGVLSVRGTPRQRLWWRDVHAIVGLFAAAVIVFLAATGMPWSAFWGQQFGRISGELGIGLPKYLWGPGPSSSVPADPTAAPLAGLPAVPWTLEQVPLPQSAGTAKVPAEKQDHAHGHDAAHADADTETVAQAHGLAGSPDMGLNAALRIFSTQGLPAGTPVRLPSGPQGVYTALSFPDDVRGERVLHLDRYTGAVLADVGYKDYGIAGRVTEWGIALHTGRQFGEINRLLMLAGCLSIAVLAVTGVTMWWKRRPRGQLAAPQRRPGDRATQGAIGVAVLLGLLYPLLGLSMIGVLLLDTLIGLAGRRKRRTAHLVP</sequence>
<dbReference type="Proteomes" id="UP000016368">
    <property type="component" value="Unassembled WGS sequence"/>
</dbReference>
<evidence type="ECO:0000259" key="3">
    <source>
        <dbReference type="Pfam" id="PF03413"/>
    </source>
</evidence>
<dbReference type="InterPro" id="IPR005625">
    <property type="entry name" value="PepSY-ass_TM"/>
</dbReference>
<comment type="caution">
    <text evidence="4">The sequence shown here is derived from an EMBL/GenBank/DDBJ whole genome shotgun (WGS) entry which is preliminary data.</text>
</comment>
<proteinExistence type="predicted"/>
<organism evidence="4 5">
    <name type="scientific">Hylemonella gracilis ATCC 19624</name>
    <dbReference type="NCBI Taxonomy" id="887062"/>
    <lineage>
        <taxon>Bacteria</taxon>
        <taxon>Pseudomonadati</taxon>
        <taxon>Pseudomonadota</taxon>
        <taxon>Betaproteobacteria</taxon>
        <taxon>Burkholderiales</taxon>
        <taxon>Comamonadaceae</taxon>
        <taxon>Hylemonella</taxon>
    </lineage>
</organism>
<evidence type="ECO:0000313" key="5">
    <source>
        <dbReference type="Proteomes" id="UP000016368"/>
    </source>
</evidence>
<feature type="transmembrane region" description="Helical" evidence="2">
    <location>
        <begin position="145"/>
        <end position="178"/>
    </location>
</feature>
<feature type="domain" description="PepSY" evidence="3">
    <location>
        <begin position="76"/>
        <end position="131"/>
    </location>
</feature>
<feature type="transmembrane region" description="Helical" evidence="2">
    <location>
        <begin position="28"/>
        <end position="52"/>
    </location>
</feature>
<dbReference type="Pfam" id="PF03929">
    <property type="entry name" value="PepSY_TM"/>
    <property type="match status" value="1"/>
</dbReference>
<dbReference type="Pfam" id="PF03413">
    <property type="entry name" value="PepSY"/>
    <property type="match status" value="1"/>
</dbReference>
<dbReference type="PANTHER" id="PTHR34219">
    <property type="entry name" value="IRON-REGULATED INNER MEMBRANE PROTEIN-RELATED"/>
    <property type="match status" value="1"/>
</dbReference>
<dbReference type="OrthoDB" id="9791166at2"/>
<keyword evidence="5" id="KW-1185">Reference proteome</keyword>
<dbReference type="RefSeq" id="WP_006298348.1">
    <property type="nucleotide sequence ID" value="NZ_AEGR01000066.1"/>
</dbReference>
<feature type="region of interest" description="Disordered" evidence="1">
    <location>
        <begin position="289"/>
        <end position="313"/>
    </location>
</feature>
<reference evidence="4 5" key="1">
    <citation type="journal article" date="2011" name="EMBO J.">
        <title>Structural diversity of bacterial flagellar motors.</title>
        <authorList>
            <person name="Chen S."/>
            <person name="Beeby M."/>
            <person name="Murphy G.E."/>
            <person name="Leadbetter J.R."/>
            <person name="Hendrixson D.R."/>
            <person name="Briegel A."/>
            <person name="Li Z."/>
            <person name="Shi J."/>
            <person name="Tocheva E.I."/>
            <person name="Muller A."/>
            <person name="Dobro M.J."/>
            <person name="Jensen G.J."/>
        </authorList>
    </citation>
    <scope>NUCLEOTIDE SEQUENCE [LARGE SCALE GENOMIC DNA]</scope>
    <source>
        <strain evidence="4 5">ATCC 19624</strain>
    </source>
</reference>
<evidence type="ECO:0000256" key="1">
    <source>
        <dbReference type="SAM" id="MobiDB-lite"/>
    </source>
</evidence>
<keyword evidence="2" id="KW-1133">Transmembrane helix</keyword>
<keyword evidence="2" id="KW-0812">Transmembrane</keyword>
<dbReference type="InterPro" id="IPR025711">
    <property type="entry name" value="PepSY"/>
</dbReference>
<feature type="transmembrane region" description="Helical" evidence="2">
    <location>
        <begin position="419"/>
        <end position="440"/>
    </location>
</feature>
<protein>
    <recommendedName>
        <fullName evidence="3">PepSY domain-containing protein</fullName>
    </recommendedName>
</protein>
<name>F3KUX6_9BURK</name>
<feature type="transmembrane region" description="Helical" evidence="2">
    <location>
        <begin position="209"/>
        <end position="231"/>
    </location>
</feature>
<feature type="transmembrane region" description="Helical" evidence="2">
    <location>
        <begin position="460"/>
        <end position="491"/>
    </location>
</feature>
<dbReference type="AlphaFoldDB" id="F3KUX6"/>
<evidence type="ECO:0000256" key="2">
    <source>
        <dbReference type="SAM" id="Phobius"/>
    </source>
</evidence>
<gene>
    <name evidence="4" type="ORF">HGR_11366</name>
</gene>
<feature type="compositionally biased region" description="Basic and acidic residues" evidence="1">
    <location>
        <begin position="297"/>
        <end position="313"/>
    </location>
</feature>
<evidence type="ECO:0000313" key="4">
    <source>
        <dbReference type="EMBL" id="EGI76416.1"/>
    </source>
</evidence>
<dbReference type="STRING" id="887062.HGR_11366"/>
<dbReference type="eggNOG" id="COG3182">
    <property type="taxonomic scope" value="Bacteria"/>
</dbReference>
<accession>F3KUX6</accession>